<evidence type="ECO:0000259" key="5">
    <source>
        <dbReference type="PROSITE" id="PS50104"/>
    </source>
</evidence>
<keyword evidence="2" id="KW-0378">Hydrolase</keyword>
<sequence length="167" mass="19438">MKRSSLSFSSFPSPIPPKNFNVFLSFRGEDTRNNFTGFLNDALQQKGIRAFLDDRGIDRGKCVAEELPKAIEESSHSIIILSTNYANSTWCLNELLKILDCKKTMEQILIPIFYHVDPTHVRNKMGAFGEAFAKHKQEFREKKEKTLLTQREREDMDNVMKRWMAFE</sequence>
<accession>A0ABM3ZXB9</accession>
<keyword evidence="6" id="KW-1185">Reference proteome</keyword>
<organism evidence="6 7">
    <name type="scientific">Ziziphus jujuba</name>
    <name type="common">Chinese jujube</name>
    <name type="synonym">Ziziphus sativa</name>
    <dbReference type="NCBI Taxonomy" id="326968"/>
    <lineage>
        <taxon>Eukaryota</taxon>
        <taxon>Viridiplantae</taxon>
        <taxon>Streptophyta</taxon>
        <taxon>Embryophyta</taxon>
        <taxon>Tracheophyta</taxon>
        <taxon>Spermatophyta</taxon>
        <taxon>Magnoliopsida</taxon>
        <taxon>eudicotyledons</taxon>
        <taxon>Gunneridae</taxon>
        <taxon>Pentapetalae</taxon>
        <taxon>rosids</taxon>
        <taxon>fabids</taxon>
        <taxon>Rosales</taxon>
        <taxon>Rhamnaceae</taxon>
        <taxon>Paliureae</taxon>
        <taxon>Ziziphus</taxon>
    </lineage>
</organism>
<dbReference type="GeneID" id="132800135"/>
<dbReference type="PROSITE" id="PS50104">
    <property type="entry name" value="TIR"/>
    <property type="match status" value="1"/>
</dbReference>
<dbReference type="PANTHER" id="PTHR32009">
    <property type="entry name" value="TMV RESISTANCE PROTEIN N-LIKE"/>
    <property type="match status" value="1"/>
</dbReference>
<protein>
    <recommendedName>
        <fullName evidence="1">ADP-ribosyl cyclase/cyclic ADP-ribose hydrolase</fullName>
        <ecNumber evidence="1">3.2.2.6</ecNumber>
    </recommendedName>
</protein>
<evidence type="ECO:0000256" key="4">
    <source>
        <dbReference type="ARBA" id="ARBA00047304"/>
    </source>
</evidence>
<dbReference type="PANTHER" id="PTHR32009:SF39">
    <property type="entry name" value="TIR DOMAIN-CONTAINING PROTEIN"/>
    <property type="match status" value="1"/>
</dbReference>
<gene>
    <name evidence="7" type="primary">LOC132800135</name>
</gene>
<reference evidence="7" key="1">
    <citation type="submission" date="2025-08" db="UniProtKB">
        <authorList>
            <consortium name="RefSeq"/>
        </authorList>
    </citation>
    <scope>IDENTIFICATION</scope>
    <source>
        <tissue evidence="7">Seedling</tissue>
    </source>
</reference>
<dbReference type="InterPro" id="IPR000157">
    <property type="entry name" value="TIR_dom"/>
</dbReference>
<evidence type="ECO:0000256" key="2">
    <source>
        <dbReference type="ARBA" id="ARBA00022801"/>
    </source>
</evidence>
<dbReference type="RefSeq" id="XP_060669122.1">
    <property type="nucleotide sequence ID" value="XM_060813139.1"/>
</dbReference>
<proteinExistence type="predicted"/>
<keyword evidence="3" id="KW-0520">NAD</keyword>
<dbReference type="EC" id="3.2.2.6" evidence="1"/>
<comment type="catalytic activity">
    <reaction evidence="4">
        <text>NAD(+) + H2O = ADP-D-ribose + nicotinamide + H(+)</text>
        <dbReference type="Rhea" id="RHEA:16301"/>
        <dbReference type="ChEBI" id="CHEBI:15377"/>
        <dbReference type="ChEBI" id="CHEBI:15378"/>
        <dbReference type="ChEBI" id="CHEBI:17154"/>
        <dbReference type="ChEBI" id="CHEBI:57540"/>
        <dbReference type="ChEBI" id="CHEBI:57967"/>
        <dbReference type="EC" id="3.2.2.6"/>
    </reaction>
    <physiologicalReaction direction="left-to-right" evidence="4">
        <dbReference type="Rhea" id="RHEA:16302"/>
    </physiologicalReaction>
</comment>
<dbReference type="SUPFAM" id="SSF52200">
    <property type="entry name" value="Toll/Interleukin receptor TIR domain"/>
    <property type="match status" value="1"/>
</dbReference>
<dbReference type="InterPro" id="IPR035897">
    <property type="entry name" value="Toll_tir_struct_dom_sf"/>
</dbReference>
<name>A0ABM3ZXB9_ZIZJJ</name>
<dbReference type="SMART" id="SM00255">
    <property type="entry name" value="TIR"/>
    <property type="match status" value="1"/>
</dbReference>
<evidence type="ECO:0000256" key="3">
    <source>
        <dbReference type="ARBA" id="ARBA00023027"/>
    </source>
</evidence>
<dbReference type="Pfam" id="PF01582">
    <property type="entry name" value="TIR"/>
    <property type="match status" value="1"/>
</dbReference>
<dbReference type="Gene3D" id="3.40.50.10140">
    <property type="entry name" value="Toll/interleukin-1 receptor homology (TIR) domain"/>
    <property type="match status" value="1"/>
</dbReference>
<evidence type="ECO:0000313" key="6">
    <source>
        <dbReference type="Proteomes" id="UP001652623"/>
    </source>
</evidence>
<dbReference type="Proteomes" id="UP001652623">
    <property type="component" value="Chromosome 12"/>
</dbReference>
<feature type="domain" description="TIR" evidence="5">
    <location>
        <begin position="18"/>
        <end position="167"/>
    </location>
</feature>
<evidence type="ECO:0000313" key="7">
    <source>
        <dbReference type="RefSeq" id="XP_060669122.1"/>
    </source>
</evidence>
<evidence type="ECO:0000256" key="1">
    <source>
        <dbReference type="ARBA" id="ARBA00011982"/>
    </source>
</evidence>